<evidence type="ECO:0000313" key="9">
    <source>
        <dbReference type="EMBL" id="WFE91499.1"/>
    </source>
</evidence>
<dbReference type="EMBL" id="CP120863">
    <property type="protein sequence ID" value="WFE91499.1"/>
    <property type="molecule type" value="Genomic_DNA"/>
</dbReference>
<dbReference type="InterPro" id="IPR050596">
    <property type="entry name" value="AspAT/PAT-like"/>
</dbReference>
<feature type="domain" description="Aminotransferase class I/classII large" evidence="8">
    <location>
        <begin position="32"/>
        <end position="391"/>
    </location>
</feature>
<evidence type="ECO:0000256" key="2">
    <source>
        <dbReference type="ARBA" id="ARBA00007441"/>
    </source>
</evidence>
<dbReference type="Gene3D" id="3.40.640.10">
    <property type="entry name" value="Type I PLP-dependent aspartate aminotransferase-like (Major domain)"/>
    <property type="match status" value="1"/>
</dbReference>
<proteinExistence type="inferred from homology"/>
<dbReference type="SUPFAM" id="SSF53383">
    <property type="entry name" value="PLP-dependent transferases"/>
    <property type="match status" value="1"/>
</dbReference>
<comment type="similarity">
    <text evidence="2 7">Belongs to the class-I pyridoxal-phosphate-dependent aminotransferase family.</text>
</comment>
<evidence type="ECO:0000256" key="4">
    <source>
        <dbReference type="ARBA" id="ARBA00022679"/>
    </source>
</evidence>
<keyword evidence="5" id="KW-0663">Pyridoxal phosphate</keyword>
<keyword evidence="4 7" id="KW-0808">Transferase</keyword>
<comment type="catalytic activity">
    <reaction evidence="6">
        <text>L-aspartate + 2-oxoglutarate = oxaloacetate + L-glutamate</text>
        <dbReference type="Rhea" id="RHEA:21824"/>
        <dbReference type="ChEBI" id="CHEBI:16452"/>
        <dbReference type="ChEBI" id="CHEBI:16810"/>
        <dbReference type="ChEBI" id="CHEBI:29985"/>
        <dbReference type="ChEBI" id="CHEBI:29991"/>
        <dbReference type="EC" id="2.6.1.1"/>
    </reaction>
</comment>
<dbReference type="CDD" id="cd00609">
    <property type="entry name" value="AAT_like"/>
    <property type="match status" value="1"/>
</dbReference>
<evidence type="ECO:0000256" key="3">
    <source>
        <dbReference type="ARBA" id="ARBA00022576"/>
    </source>
</evidence>
<dbReference type="RefSeq" id="WP_265683963.1">
    <property type="nucleotide sequence ID" value="NZ_CP120863.1"/>
</dbReference>
<evidence type="ECO:0000313" key="10">
    <source>
        <dbReference type="Proteomes" id="UP001209803"/>
    </source>
</evidence>
<dbReference type="GO" id="GO:0008483">
    <property type="term" value="F:transaminase activity"/>
    <property type="evidence" value="ECO:0007669"/>
    <property type="project" value="UniProtKB-KW"/>
</dbReference>
<evidence type="ECO:0000259" key="8">
    <source>
        <dbReference type="Pfam" id="PF00155"/>
    </source>
</evidence>
<organism evidence="9 10">
    <name type="scientific">Roseibium porphyridii</name>
    <dbReference type="NCBI Taxonomy" id="2866279"/>
    <lineage>
        <taxon>Bacteria</taxon>
        <taxon>Pseudomonadati</taxon>
        <taxon>Pseudomonadota</taxon>
        <taxon>Alphaproteobacteria</taxon>
        <taxon>Hyphomicrobiales</taxon>
        <taxon>Stappiaceae</taxon>
        <taxon>Roseibium</taxon>
    </lineage>
</organism>
<evidence type="ECO:0000256" key="6">
    <source>
        <dbReference type="ARBA" id="ARBA00049185"/>
    </source>
</evidence>
<sequence length="399" mass="42818">MGFLADALARVQPSATIAVTNKARELKAAGRDVIGLGAGEPDFDTPENIKAAAITAINEGKTKYTAVDGIPELKAAIVDKFKRENGLDYETNQITVGTGGKQVLYNALIATLNPGDEVVIPTPYWVSYPDMVLLAGGEPVIVEADKSTFKITPEALDAAITSRTKWLIFNSPSNPSGAAYTKAELQALCDVLVKHPQVWIMTDDMYEHLVYDDFQFTTPAQVEPSLYDRTLTVNGVSKAYAMTGWRIGYAGGPAELIKAMAKVQSQSTSNPCSIAQWAAVEALSGTQDFIPKNNEVFKARRDLVVSMLNQANGINCPVPEGAFYVFPSCAGTIGRTAPSGKVIETDADFVTELLESEGVAVVHGSAFGLGPNFRISYATSTEALEEACTRIQRFCGNLK</sequence>
<dbReference type="InterPro" id="IPR015424">
    <property type="entry name" value="PyrdxlP-dep_Trfase"/>
</dbReference>
<evidence type="ECO:0000256" key="5">
    <source>
        <dbReference type="ARBA" id="ARBA00022898"/>
    </source>
</evidence>
<protein>
    <recommendedName>
        <fullName evidence="7">Aminotransferase</fullName>
        <ecNumber evidence="7">2.6.1.-</ecNumber>
    </recommendedName>
</protein>
<dbReference type="Proteomes" id="UP001209803">
    <property type="component" value="Chromosome"/>
</dbReference>
<reference evidence="9 10" key="1">
    <citation type="submission" date="2023-03" db="EMBL/GenBank/DDBJ databases">
        <title>Roseibium porphyridii sp. nov. and Roseibium rhodosorbium sp. nov. isolated from marine algae, Porphyridium cruentum and Rhodosorus marinus, respectively.</title>
        <authorList>
            <person name="Lee M.W."/>
            <person name="Choi B.J."/>
            <person name="Lee J.K."/>
            <person name="Choi D.G."/>
            <person name="Baek J.H."/>
            <person name="Bayburt H."/>
            <person name="Kim J.M."/>
            <person name="Han D.M."/>
            <person name="Kim K.H."/>
            <person name="Jeon C.O."/>
        </authorList>
    </citation>
    <scope>NUCLEOTIDE SEQUENCE [LARGE SCALE GENOMIC DNA]</scope>
    <source>
        <strain evidence="9 10">KMA01</strain>
    </source>
</reference>
<evidence type="ECO:0000256" key="7">
    <source>
        <dbReference type="RuleBase" id="RU000481"/>
    </source>
</evidence>
<keyword evidence="3 7" id="KW-0032">Aminotransferase</keyword>
<dbReference type="InterPro" id="IPR004839">
    <property type="entry name" value="Aminotransferase_I/II_large"/>
</dbReference>
<dbReference type="InterPro" id="IPR004838">
    <property type="entry name" value="NHTrfase_class1_PyrdxlP-BS"/>
</dbReference>
<keyword evidence="10" id="KW-1185">Reference proteome</keyword>
<name>A0ABY8F7Y3_9HYPH</name>
<dbReference type="Pfam" id="PF00155">
    <property type="entry name" value="Aminotran_1_2"/>
    <property type="match status" value="1"/>
</dbReference>
<dbReference type="PANTHER" id="PTHR46383:SF1">
    <property type="entry name" value="ASPARTATE AMINOTRANSFERASE"/>
    <property type="match status" value="1"/>
</dbReference>
<gene>
    <name evidence="9" type="ORF">K1718_09105</name>
</gene>
<evidence type="ECO:0000256" key="1">
    <source>
        <dbReference type="ARBA" id="ARBA00001933"/>
    </source>
</evidence>
<dbReference type="EC" id="2.6.1.-" evidence="7"/>
<comment type="cofactor">
    <cofactor evidence="1 7">
        <name>pyridoxal 5'-phosphate</name>
        <dbReference type="ChEBI" id="CHEBI:597326"/>
    </cofactor>
</comment>
<dbReference type="PANTHER" id="PTHR46383">
    <property type="entry name" value="ASPARTATE AMINOTRANSFERASE"/>
    <property type="match status" value="1"/>
</dbReference>
<dbReference type="Gene3D" id="3.90.1150.10">
    <property type="entry name" value="Aspartate Aminotransferase, domain 1"/>
    <property type="match status" value="1"/>
</dbReference>
<dbReference type="InterPro" id="IPR015422">
    <property type="entry name" value="PyrdxlP-dep_Trfase_small"/>
</dbReference>
<accession>A0ABY8F7Y3</accession>
<dbReference type="InterPro" id="IPR015421">
    <property type="entry name" value="PyrdxlP-dep_Trfase_major"/>
</dbReference>
<dbReference type="PROSITE" id="PS00105">
    <property type="entry name" value="AA_TRANSFER_CLASS_1"/>
    <property type="match status" value="1"/>
</dbReference>